<sequence>MMINNLLEQVGRGGGHIGHALLRDATKSEKTTSTKFDMVAATKFDKERDEPAVNLAR</sequence>
<dbReference type="EMBL" id="JAIQCV010000011">
    <property type="protein sequence ID" value="KAH1047405.1"/>
    <property type="molecule type" value="Genomic_DNA"/>
</dbReference>
<reference evidence="1 2" key="1">
    <citation type="journal article" date="2021" name="Plant Biotechnol. J.">
        <title>Multi-omics assisted identification of the key and species-specific regulatory components of drought-tolerant mechanisms in Gossypium stocksii.</title>
        <authorList>
            <person name="Yu D."/>
            <person name="Ke L."/>
            <person name="Zhang D."/>
            <person name="Wu Y."/>
            <person name="Sun Y."/>
            <person name="Mei J."/>
            <person name="Sun J."/>
            <person name="Sun Y."/>
        </authorList>
    </citation>
    <scope>NUCLEOTIDE SEQUENCE [LARGE SCALE GENOMIC DNA]</scope>
    <source>
        <strain evidence="2">cv. E1</strain>
        <tissue evidence="1">Leaf</tissue>
    </source>
</reference>
<accession>A0A9D3ZMM4</accession>
<dbReference type="AlphaFoldDB" id="A0A9D3ZMM4"/>
<keyword evidence="2" id="KW-1185">Reference proteome</keyword>
<name>A0A9D3ZMM4_9ROSI</name>
<dbReference type="Proteomes" id="UP000828251">
    <property type="component" value="Unassembled WGS sequence"/>
</dbReference>
<protein>
    <submittedName>
        <fullName evidence="1">Uncharacterized protein</fullName>
    </submittedName>
</protein>
<evidence type="ECO:0000313" key="2">
    <source>
        <dbReference type="Proteomes" id="UP000828251"/>
    </source>
</evidence>
<organism evidence="1 2">
    <name type="scientific">Gossypium stocksii</name>
    <dbReference type="NCBI Taxonomy" id="47602"/>
    <lineage>
        <taxon>Eukaryota</taxon>
        <taxon>Viridiplantae</taxon>
        <taxon>Streptophyta</taxon>
        <taxon>Embryophyta</taxon>
        <taxon>Tracheophyta</taxon>
        <taxon>Spermatophyta</taxon>
        <taxon>Magnoliopsida</taxon>
        <taxon>eudicotyledons</taxon>
        <taxon>Gunneridae</taxon>
        <taxon>Pentapetalae</taxon>
        <taxon>rosids</taxon>
        <taxon>malvids</taxon>
        <taxon>Malvales</taxon>
        <taxon>Malvaceae</taxon>
        <taxon>Malvoideae</taxon>
        <taxon>Gossypium</taxon>
    </lineage>
</organism>
<comment type="caution">
    <text evidence="1">The sequence shown here is derived from an EMBL/GenBank/DDBJ whole genome shotgun (WGS) entry which is preliminary data.</text>
</comment>
<evidence type="ECO:0000313" key="1">
    <source>
        <dbReference type="EMBL" id="KAH1047405.1"/>
    </source>
</evidence>
<proteinExistence type="predicted"/>
<gene>
    <name evidence="1" type="ORF">J1N35_038189</name>
</gene>